<evidence type="ECO:0008006" key="9">
    <source>
        <dbReference type="Google" id="ProtNLM"/>
    </source>
</evidence>
<protein>
    <recommendedName>
        <fullName evidence="9">FUN14 domain-containing protein</fullName>
    </recommendedName>
</protein>
<dbReference type="InterPro" id="IPR007014">
    <property type="entry name" value="FUN14"/>
</dbReference>
<dbReference type="PANTHER" id="PTHR21346:SF10">
    <property type="entry name" value="TRANSMEMBRANE PROTEIN"/>
    <property type="match status" value="1"/>
</dbReference>
<comment type="subcellular location">
    <subcellularLocation>
        <location evidence="1">Membrane</location>
    </subcellularLocation>
</comment>
<comment type="similarity">
    <text evidence="2">Belongs to the FUN14 family.</text>
</comment>
<evidence type="ECO:0000256" key="1">
    <source>
        <dbReference type="ARBA" id="ARBA00004370"/>
    </source>
</evidence>
<evidence type="ECO:0000256" key="3">
    <source>
        <dbReference type="ARBA" id="ARBA00022692"/>
    </source>
</evidence>
<keyword evidence="3" id="KW-0812">Transmembrane</keyword>
<accession>A0ABQ8EWS3</accession>
<evidence type="ECO:0000313" key="7">
    <source>
        <dbReference type="EMBL" id="KAH6586671.1"/>
    </source>
</evidence>
<keyword evidence="5" id="KW-0472">Membrane</keyword>
<evidence type="ECO:0000313" key="8">
    <source>
        <dbReference type="Proteomes" id="UP001648503"/>
    </source>
</evidence>
<gene>
    <name evidence="7" type="ORF">BASA50_000383</name>
</gene>
<sequence length="179" mass="19000">MGREYKYNFKKRRSSLNETNCKVKFQLLFTKQTLYSHNMSSSNKSTGEGLASKPTAAPPSNSGLPSFIQTGPANLGEIGIATIFGVTAGFATKRISKGAAMAVGVGFIGLQALARADLIKINWPRVEGFLIGKADVDGDGKFTGKDIQIGATRLIHNLSGDLPSAAGFAAAFYLGFRYG</sequence>
<organism evidence="7 8">
    <name type="scientific">Batrachochytrium salamandrivorans</name>
    <dbReference type="NCBI Taxonomy" id="1357716"/>
    <lineage>
        <taxon>Eukaryota</taxon>
        <taxon>Fungi</taxon>
        <taxon>Fungi incertae sedis</taxon>
        <taxon>Chytridiomycota</taxon>
        <taxon>Chytridiomycota incertae sedis</taxon>
        <taxon>Chytridiomycetes</taxon>
        <taxon>Rhizophydiales</taxon>
        <taxon>Rhizophydiales incertae sedis</taxon>
        <taxon>Batrachochytrium</taxon>
    </lineage>
</organism>
<evidence type="ECO:0000256" key="5">
    <source>
        <dbReference type="ARBA" id="ARBA00023136"/>
    </source>
</evidence>
<proteinExistence type="inferred from homology"/>
<reference evidence="7 8" key="1">
    <citation type="submission" date="2021-02" db="EMBL/GenBank/DDBJ databases">
        <title>Variation within the Batrachochytrium salamandrivorans European outbreak.</title>
        <authorList>
            <person name="Kelly M."/>
            <person name="Pasmans F."/>
            <person name="Shea T.P."/>
            <person name="Munoz J.F."/>
            <person name="Carranza S."/>
            <person name="Cuomo C.A."/>
            <person name="Martel A."/>
        </authorList>
    </citation>
    <scope>NUCLEOTIDE SEQUENCE [LARGE SCALE GENOMIC DNA]</scope>
    <source>
        <strain evidence="7 8">AMFP18/2</strain>
    </source>
</reference>
<dbReference type="EMBL" id="JAFCIX010000572">
    <property type="protein sequence ID" value="KAH6586671.1"/>
    <property type="molecule type" value="Genomic_DNA"/>
</dbReference>
<keyword evidence="4" id="KW-1133">Transmembrane helix</keyword>
<dbReference type="PANTHER" id="PTHR21346">
    <property type="entry name" value="FUN14 DOMAIN CONTAINING"/>
    <property type="match status" value="1"/>
</dbReference>
<evidence type="ECO:0000256" key="4">
    <source>
        <dbReference type="ARBA" id="ARBA00022989"/>
    </source>
</evidence>
<name>A0ABQ8EWS3_9FUNG</name>
<evidence type="ECO:0000256" key="6">
    <source>
        <dbReference type="SAM" id="MobiDB-lite"/>
    </source>
</evidence>
<comment type="caution">
    <text evidence="7">The sequence shown here is derived from an EMBL/GenBank/DDBJ whole genome shotgun (WGS) entry which is preliminary data.</text>
</comment>
<evidence type="ECO:0000256" key="2">
    <source>
        <dbReference type="ARBA" id="ARBA00009160"/>
    </source>
</evidence>
<feature type="region of interest" description="Disordered" evidence="6">
    <location>
        <begin position="39"/>
        <end position="64"/>
    </location>
</feature>
<dbReference type="Proteomes" id="UP001648503">
    <property type="component" value="Unassembled WGS sequence"/>
</dbReference>
<dbReference type="Pfam" id="PF04930">
    <property type="entry name" value="FUN14"/>
    <property type="match status" value="1"/>
</dbReference>
<keyword evidence="8" id="KW-1185">Reference proteome</keyword>